<dbReference type="STRING" id="403673.A0A177WAZ7"/>
<evidence type="ECO:0008006" key="4">
    <source>
        <dbReference type="Google" id="ProtNLM"/>
    </source>
</evidence>
<dbReference type="EMBL" id="DS022300">
    <property type="protein sequence ID" value="OAJ37259.1"/>
    <property type="molecule type" value="Genomic_DNA"/>
</dbReference>
<name>A0A177WAZ7_BATDL</name>
<dbReference type="SUPFAM" id="SSF47473">
    <property type="entry name" value="EF-hand"/>
    <property type="match status" value="1"/>
</dbReference>
<dbReference type="AlphaFoldDB" id="A0A177WAZ7"/>
<reference evidence="2 3" key="2">
    <citation type="submission" date="2016-05" db="EMBL/GenBank/DDBJ databases">
        <title>Lineage-specific infection strategies underlie the spectrum of fungal disease in amphibians.</title>
        <authorList>
            <person name="Cuomo C.A."/>
            <person name="Farrer R.A."/>
            <person name="James T."/>
            <person name="Longcore J."/>
            <person name="Birren B."/>
        </authorList>
    </citation>
    <scope>NUCLEOTIDE SEQUENCE [LARGE SCALE GENOMIC DNA]</scope>
    <source>
        <strain evidence="2 3">JEL423</strain>
    </source>
</reference>
<keyword evidence="1" id="KW-0175">Coiled coil</keyword>
<proteinExistence type="predicted"/>
<feature type="coiled-coil region" evidence="1">
    <location>
        <begin position="43"/>
        <end position="88"/>
    </location>
</feature>
<dbReference type="VEuPathDB" id="FungiDB:BDEG_21304"/>
<dbReference type="Proteomes" id="UP000077115">
    <property type="component" value="Unassembled WGS sequence"/>
</dbReference>
<dbReference type="eggNOG" id="ENOG502QQP2">
    <property type="taxonomic scope" value="Eukaryota"/>
</dbReference>
<organism evidence="2 3">
    <name type="scientific">Batrachochytrium dendrobatidis (strain JEL423)</name>
    <dbReference type="NCBI Taxonomy" id="403673"/>
    <lineage>
        <taxon>Eukaryota</taxon>
        <taxon>Fungi</taxon>
        <taxon>Fungi incertae sedis</taxon>
        <taxon>Chytridiomycota</taxon>
        <taxon>Chytridiomycota incertae sedis</taxon>
        <taxon>Chytridiomycetes</taxon>
        <taxon>Rhizophydiales</taxon>
        <taxon>Rhizophydiales incertae sedis</taxon>
        <taxon>Batrachochytrium</taxon>
    </lineage>
</organism>
<protein>
    <recommendedName>
        <fullName evidence="4">EF-hand domain-containing protein</fullName>
    </recommendedName>
</protein>
<evidence type="ECO:0000313" key="2">
    <source>
        <dbReference type="EMBL" id="OAJ37259.1"/>
    </source>
</evidence>
<reference evidence="2 3" key="1">
    <citation type="submission" date="2006-10" db="EMBL/GenBank/DDBJ databases">
        <title>The Genome Sequence of Batrachochytrium dendrobatidis JEL423.</title>
        <authorList>
            <consortium name="The Broad Institute Genome Sequencing Platform"/>
            <person name="Birren B."/>
            <person name="Lander E."/>
            <person name="Galagan J."/>
            <person name="Cuomo C."/>
            <person name="Devon K."/>
            <person name="Jaffe D."/>
            <person name="Butler J."/>
            <person name="Alvarez P."/>
            <person name="Gnerre S."/>
            <person name="Grabherr M."/>
            <person name="Kleber M."/>
            <person name="Mauceli E."/>
            <person name="Brockman W."/>
            <person name="Young S."/>
            <person name="LaButti K."/>
            <person name="Sykes S."/>
            <person name="DeCaprio D."/>
            <person name="Crawford M."/>
            <person name="Koehrsen M."/>
            <person name="Engels R."/>
            <person name="Montgomery P."/>
            <person name="Pearson M."/>
            <person name="Howarth C."/>
            <person name="Larson L."/>
            <person name="White J."/>
            <person name="O'Leary S."/>
            <person name="Kodira C."/>
            <person name="Zeng Q."/>
            <person name="Yandava C."/>
            <person name="Alvarado L."/>
            <person name="Longcore J."/>
            <person name="James T."/>
        </authorList>
    </citation>
    <scope>NUCLEOTIDE SEQUENCE [LARGE SCALE GENOMIC DNA]</scope>
    <source>
        <strain evidence="2 3">JEL423</strain>
    </source>
</reference>
<dbReference type="InterPro" id="IPR011992">
    <property type="entry name" value="EF-hand-dom_pair"/>
</dbReference>
<dbReference type="OrthoDB" id="2142729at2759"/>
<evidence type="ECO:0000313" key="3">
    <source>
        <dbReference type="Proteomes" id="UP000077115"/>
    </source>
</evidence>
<gene>
    <name evidence="2" type="ORF">BDEG_21304</name>
</gene>
<sequence>MNQIDDVRAIESNKTQEALEDLQQRVKFRDYDLTVLYKKTLFLKQEINEREHHEKQLERDIANLQTKVQQYEREKNELRIASLREEEALKSDIQKLQTNLTQSNSIIKKLTMFKAASNDGSDEKKLDSEIDSNKHDLIFNSKGMASYDLYQAKQFQRQFAEILDFQLDDFDASLAQIRKKYEIMQSVTGNSQTNLQNQQVYQKELDDLLKKFAAHMQELLGELKLLDIHIKGLELVNNKLSEESSNATIDSVANIASRKYSGILQISSDNGASFHSFGKLKYCSQCGARPVVCPHQGLHSAPIKLPQGCTHLKFIHPLLLMRTTFNSKDSPGPTLNVLGGQNNDKTFQTEDEDNNISAAFLRIWGEYYRNRNGFKPTLNRTYSLQKLLSFIQEIYDMRWKLEIKYDEGEFSEDTELPTFINFFYKTIIDRYQIEEVAIKAIHDIFHGLQIHESANQIVGIFVTHLSGHEDVIWKYHYMAKKLIYSKSEPMDMVRYRQIIFIIYPNQPREMYDQMELEYIAYCKNKVSKESMDDHLVHMLHTGIEPNFKFFFRCFQKFDYQKKGYLAYEDFDEALTQILPSASNRERRVRYKLAELDGKKDKVTIDRLAHIAAYIIMYSCYMSKWAIQSLISTDFIEFMGGRDSASSTAEFQNNNGDYSNWKS</sequence>
<accession>A0A177WAZ7</accession>
<evidence type="ECO:0000256" key="1">
    <source>
        <dbReference type="SAM" id="Coils"/>
    </source>
</evidence>